<gene>
    <name evidence="1" type="ORF">Csa_4G427260</name>
</gene>
<dbReference type="AlphaFoldDB" id="A0A0A0L0V9"/>
<protein>
    <submittedName>
        <fullName evidence="1">Uncharacterized protein</fullName>
    </submittedName>
</protein>
<dbReference type="Proteomes" id="UP000029981">
    <property type="component" value="Chromosome 4"/>
</dbReference>
<dbReference type="EMBL" id="CM002925">
    <property type="protein sequence ID" value="KGN54689.1"/>
    <property type="molecule type" value="Genomic_DNA"/>
</dbReference>
<reference evidence="1 2" key="1">
    <citation type="journal article" date="2009" name="Nat. Genet.">
        <title>The genome of the cucumber, Cucumis sativus L.</title>
        <authorList>
            <person name="Huang S."/>
            <person name="Li R."/>
            <person name="Zhang Z."/>
            <person name="Li L."/>
            <person name="Gu X."/>
            <person name="Fan W."/>
            <person name="Lucas W.J."/>
            <person name="Wang X."/>
            <person name="Xie B."/>
            <person name="Ni P."/>
            <person name="Ren Y."/>
            <person name="Zhu H."/>
            <person name="Li J."/>
            <person name="Lin K."/>
            <person name="Jin W."/>
            <person name="Fei Z."/>
            <person name="Li G."/>
            <person name="Staub J."/>
            <person name="Kilian A."/>
            <person name="van der Vossen E.A."/>
            <person name="Wu Y."/>
            <person name="Guo J."/>
            <person name="He J."/>
            <person name="Jia Z."/>
            <person name="Ren Y."/>
            <person name="Tian G."/>
            <person name="Lu Y."/>
            <person name="Ruan J."/>
            <person name="Qian W."/>
            <person name="Wang M."/>
            <person name="Huang Q."/>
            <person name="Li B."/>
            <person name="Xuan Z."/>
            <person name="Cao J."/>
            <person name="Asan"/>
            <person name="Wu Z."/>
            <person name="Zhang J."/>
            <person name="Cai Q."/>
            <person name="Bai Y."/>
            <person name="Zhao B."/>
            <person name="Han Y."/>
            <person name="Li Y."/>
            <person name="Li X."/>
            <person name="Wang S."/>
            <person name="Shi Q."/>
            <person name="Liu S."/>
            <person name="Cho W.K."/>
            <person name="Kim J.Y."/>
            <person name="Xu Y."/>
            <person name="Heller-Uszynska K."/>
            <person name="Miao H."/>
            <person name="Cheng Z."/>
            <person name="Zhang S."/>
            <person name="Wu J."/>
            <person name="Yang Y."/>
            <person name="Kang H."/>
            <person name="Li M."/>
            <person name="Liang H."/>
            <person name="Ren X."/>
            <person name="Shi Z."/>
            <person name="Wen M."/>
            <person name="Jian M."/>
            <person name="Yang H."/>
            <person name="Zhang G."/>
            <person name="Yang Z."/>
            <person name="Chen R."/>
            <person name="Liu S."/>
            <person name="Li J."/>
            <person name="Ma L."/>
            <person name="Liu H."/>
            <person name="Zhou Y."/>
            <person name="Zhao J."/>
            <person name="Fang X."/>
            <person name="Li G."/>
            <person name="Fang L."/>
            <person name="Li Y."/>
            <person name="Liu D."/>
            <person name="Zheng H."/>
            <person name="Zhang Y."/>
            <person name="Qin N."/>
            <person name="Li Z."/>
            <person name="Yang G."/>
            <person name="Yang S."/>
            <person name="Bolund L."/>
            <person name="Kristiansen K."/>
            <person name="Zheng H."/>
            <person name="Li S."/>
            <person name="Zhang X."/>
            <person name="Yang H."/>
            <person name="Wang J."/>
            <person name="Sun R."/>
            <person name="Zhang B."/>
            <person name="Jiang S."/>
            <person name="Wang J."/>
            <person name="Du Y."/>
            <person name="Li S."/>
        </authorList>
    </citation>
    <scope>NUCLEOTIDE SEQUENCE [LARGE SCALE GENOMIC DNA]</scope>
    <source>
        <strain evidence="2">cv. 9930</strain>
    </source>
</reference>
<dbReference type="Gramene" id="KGN54689">
    <property type="protein sequence ID" value="KGN54689"/>
    <property type="gene ID" value="Csa_4G427260"/>
</dbReference>
<accession>A0A0A0L0V9</accession>
<sequence length="86" mass="9779">MKVTDESSGGEVDDELVDSLKAIVKRKVGLALEIKVDTKVQVNMRWLKMSKVGLRKHCDEIMMVVSTRVRRRQGLLHGPRMQRGGF</sequence>
<keyword evidence="2" id="KW-1185">Reference proteome</keyword>
<reference evidence="1 2" key="2">
    <citation type="journal article" date="2009" name="PLoS ONE">
        <title>An integrated genetic and cytogenetic map of the cucumber genome.</title>
        <authorList>
            <person name="Ren Y."/>
            <person name="Zhang Z."/>
            <person name="Liu J."/>
            <person name="Staub J.E."/>
            <person name="Han Y."/>
            <person name="Cheng Z."/>
            <person name="Li X."/>
            <person name="Lu J."/>
            <person name="Miao H."/>
            <person name="Kang H."/>
            <person name="Xie B."/>
            <person name="Gu X."/>
            <person name="Wang X."/>
            <person name="Du Y."/>
            <person name="Jin W."/>
            <person name="Huang S."/>
        </authorList>
    </citation>
    <scope>NUCLEOTIDE SEQUENCE [LARGE SCALE GENOMIC DNA]</scope>
    <source>
        <strain evidence="2">cv. 9930</strain>
    </source>
</reference>
<evidence type="ECO:0000313" key="1">
    <source>
        <dbReference type="EMBL" id="KGN54689.1"/>
    </source>
</evidence>
<proteinExistence type="predicted"/>
<name>A0A0A0L0V9_CUCSA</name>
<organism evidence="1 2">
    <name type="scientific">Cucumis sativus</name>
    <name type="common">Cucumber</name>
    <dbReference type="NCBI Taxonomy" id="3659"/>
    <lineage>
        <taxon>Eukaryota</taxon>
        <taxon>Viridiplantae</taxon>
        <taxon>Streptophyta</taxon>
        <taxon>Embryophyta</taxon>
        <taxon>Tracheophyta</taxon>
        <taxon>Spermatophyta</taxon>
        <taxon>Magnoliopsida</taxon>
        <taxon>eudicotyledons</taxon>
        <taxon>Gunneridae</taxon>
        <taxon>Pentapetalae</taxon>
        <taxon>rosids</taxon>
        <taxon>fabids</taxon>
        <taxon>Cucurbitales</taxon>
        <taxon>Cucurbitaceae</taxon>
        <taxon>Benincaseae</taxon>
        <taxon>Cucumis</taxon>
    </lineage>
</organism>
<reference evidence="1 2" key="4">
    <citation type="journal article" date="2011" name="BMC Genomics">
        <title>RNA-Seq improves annotation of protein-coding genes in the cucumber genome.</title>
        <authorList>
            <person name="Li Z."/>
            <person name="Zhang Z."/>
            <person name="Yan P."/>
            <person name="Huang S."/>
            <person name="Fei Z."/>
            <person name="Lin K."/>
        </authorList>
    </citation>
    <scope>NUCLEOTIDE SEQUENCE [LARGE SCALE GENOMIC DNA]</scope>
    <source>
        <strain evidence="2">cv. 9930</strain>
    </source>
</reference>
<evidence type="ECO:0000313" key="2">
    <source>
        <dbReference type="Proteomes" id="UP000029981"/>
    </source>
</evidence>
<reference evidence="1 2" key="3">
    <citation type="journal article" date="2010" name="BMC Genomics">
        <title>Transcriptome sequencing and comparative analysis of cucumber flowers with different sex types.</title>
        <authorList>
            <person name="Guo S."/>
            <person name="Zheng Y."/>
            <person name="Joung J.G."/>
            <person name="Liu S."/>
            <person name="Zhang Z."/>
            <person name="Crasta O.R."/>
            <person name="Sobral B.W."/>
            <person name="Xu Y."/>
            <person name="Huang S."/>
            <person name="Fei Z."/>
        </authorList>
    </citation>
    <scope>NUCLEOTIDE SEQUENCE [LARGE SCALE GENOMIC DNA]</scope>
    <source>
        <strain evidence="2">cv. 9930</strain>
    </source>
</reference>